<dbReference type="OrthoDB" id="3174978at2"/>
<dbReference type="EMBL" id="CP011025">
    <property type="protein sequence ID" value="ATC87155.1"/>
    <property type="molecule type" value="Genomic_DNA"/>
</dbReference>
<organism evidence="1 2">
    <name type="scientific">Pseudoalteromonas arctica A 37-1-2</name>
    <dbReference type="NCBI Taxonomy" id="1117313"/>
    <lineage>
        <taxon>Bacteria</taxon>
        <taxon>Pseudomonadati</taxon>
        <taxon>Pseudomonadota</taxon>
        <taxon>Gammaproteobacteria</taxon>
        <taxon>Alteromonadales</taxon>
        <taxon>Pseudoalteromonadaceae</taxon>
        <taxon>Pseudoalteromonas</taxon>
    </lineage>
</organism>
<dbReference type="Pfam" id="PF07295">
    <property type="entry name" value="DUF1451"/>
    <property type="match status" value="1"/>
</dbReference>
<sequence length="152" mass="17950">MTDYKTWLSSFTHWIKDVKEHGLKDVVSGFVESEQALKDLSQERYELYKSYLKNDIEHIVENESHYNSLAWQELKESLWFELSHIEDKTQLEWQSLSQDFKHNGVYHAGEWIAMGTLVCKNCTHSYDVYHATQITPCIECDGIYFSRKALHP</sequence>
<reference evidence="1 2" key="1">
    <citation type="journal article" date="2012" name="J. Bacteriol.">
        <title>Genome sequences of type strains of seven species of the marine bacterium Pseudoalteromonas.</title>
        <authorList>
            <person name="Xie B.B."/>
            <person name="Shu Y.L."/>
            <person name="Qin Q.L."/>
            <person name="Rong J.C."/>
            <person name="Zhang X.Y."/>
            <person name="Chen X.L."/>
            <person name="Shi M."/>
            <person name="He H.L."/>
            <person name="Zhou B.C."/>
            <person name="Zhang Y.Z."/>
        </authorList>
    </citation>
    <scope>NUCLEOTIDE SEQUENCE [LARGE SCALE GENOMIC DNA]</scope>
    <source>
        <strain evidence="1 2">A 37-1-2</strain>
    </source>
</reference>
<dbReference type="KEGG" id="part:PARC_a2698"/>
<proteinExistence type="predicted"/>
<accession>A0A290S663</accession>
<evidence type="ECO:0008006" key="3">
    <source>
        <dbReference type="Google" id="ProtNLM"/>
    </source>
</evidence>
<protein>
    <recommendedName>
        <fullName evidence="3">Zinc ribbon-containing protein</fullName>
    </recommendedName>
</protein>
<dbReference type="RefSeq" id="WP_007585575.1">
    <property type="nucleotide sequence ID" value="NZ_CP011025.1"/>
</dbReference>
<gene>
    <name evidence="1" type="ORF">PARC_a2698</name>
</gene>
<name>A0A290S663_9GAMM</name>
<dbReference type="AlphaFoldDB" id="A0A290S663"/>
<dbReference type="Proteomes" id="UP000016505">
    <property type="component" value="Chromosome I"/>
</dbReference>
<dbReference type="InterPro" id="IPR009912">
    <property type="entry name" value="DUF1451"/>
</dbReference>
<evidence type="ECO:0000313" key="2">
    <source>
        <dbReference type="Proteomes" id="UP000016505"/>
    </source>
</evidence>
<evidence type="ECO:0000313" key="1">
    <source>
        <dbReference type="EMBL" id="ATC87155.1"/>
    </source>
</evidence>